<keyword evidence="3 9" id="KW-0597">Phosphoprotein</keyword>
<dbReference type="eggNOG" id="COG2202">
    <property type="taxonomic scope" value="Bacteria"/>
</dbReference>
<dbReference type="RefSeq" id="WP_011139766.1">
    <property type="nucleotide sequence ID" value="NC_005090.1"/>
</dbReference>
<dbReference type="GO" id="GO:0005524">
    <property type="term" value="F:ATP binding"/>
    <property type="evidence" value="ECO:0007669"/>
    <property type="project" value="UniProtKB-KW"/>
</dbReference>
<dbReference type="InterPro" id="IPR035965">
    <property type="entry name" value="PAS-like_dom_sf"/>
</dbReference>
<dbReference type="PROSITE" id="PS50113">
    <property type="entry name" value="PAC"/>
    <property type="match status" value="1"/>
</dbReference>
<evidence type="ECO:0000256" key="2">
    <source>
        <dbReference type="ARBA" id="ARBA00012438"/>
    </source>
</evidence>
<evidence type="ECO:0000259" key="11">
    <source>
        <dbReference type="PROSITE" id="PS50110"/>
    </source>
</evidence>
<dbReference type="InterPro" id="IPR013656">
    <property type="entry name" value="PAS_4"/>
</dbReference>
<dbReference type="InterPro" id="IPR036890">
    <property type="entry name" value="HATPase_C_sf"/>
</dbReference>
<dbReference type="PROSITE" id="PS50110">
    <property type="entry name" value="RESPONSE_REGULATORY"/>
    <property type="match status" value="1"/>
</dbReference>
<dbReference type="PANTHER" id="PTHR43065:SF10">
    <property type="entry name" value="PEROXIDE STRESS-ACTIVATED HISTIDINE KINASE MAK3"/>
    <property type="match status" value="1"/>
</dbReference>
<dbReference type="EMBL" id="BX571662">
    <property type="protein sequence ID" value="CAE10984.1"/>
    <property type="molecule type" value="Genomic_DNA"/>
</dbReference>
<dbReference type="SMART" id="SM00448">
    <property type="entry name" value="REC"/>
    <property type="match status" value="1"/>
</dbReference>
<dbReference type="SUPFAM" id="SSF55874">
    <property type="entry name" value="ATPase domain of HSP90 chaperone/DNA topoisomerase II/histidine kinase"/>
    <property type="match status" value="1"/>
</dbReference>
<dbReference type="NCBIfam" id="TIGR00229">
    <property type="entry name" value="sensory_box"/>
    <property type="match status" value="2"/>
</dbReference>
<dbReference type="InterPro" id="IPR011006">
    <property type="entry name" value="CheY-like_superfamily"/>
</dbReference>
<evidence type="ECO:0000256" key="8">
    <source>
        <dbReference type="ARBA" id="ARBA00023012"/>
    </source>
</evidence>
<dbReference type="Gene3D" id="3.30.450.20">
    <property type="entry name" value="PAS domain"/>
    <property type="match status" value="2"/>
</dbReference>
<dbReference type="CDD" id="cd00156">
    <property type="entry name" value="REC"/>
    <property type="match status" value="1"/>
</dbReference>
<dbReference type="InterPro" id="IPR003661">
    <property type="entry name" value="HisK_dim/P_dom"/>
</dbReference>
<accession>Q7MQV4</accession>
<feature type="domain" description="PAC" evidence="13">
    <location>
        <begin position="332"/>
        <end position="384"/>
    </location>
</feature>
<evidence type="ECO:0000256" key="4">
    <source>
        <dbReference type="ARBA" id="ARBA00022679"/>
    </source>
</evidence>
<dbReference type="eggNOG" id="COG2197">
    <property type="taxonomic scope" value="Bacteria"/>
</dbReference>
<keyword evidence="7" id="KW-0067">ATP-binding</keyword>
<feature type="domain" description="PAS" evidence="12">
    <location>
        <begin position="140"/>
        <end position="180"/>
    </location>
</feature>
<evidence type="ECO:0000256" key="5">
    <source>
        <dbReference type="ARBA" id="ARBA00022741"/>
    </source>
</evidence>
<evidence type="ECO:0000259" key="12">
    <source>
        <dbReference type="PROSITE" id="PS50112"/>
    </source>
</evidence>
<dbReference type="PROSITE" id="PS50112">
    <property type="entry name" value="PAS"/>
    <property type="match status" value="2"/>
</dbReference>
<evidence type="ECO:0000256" key="6">
    <source>
        <dbReference type="ARBA" id="ARBA00022777"/>
    </source>
</evidence>
<dbReference type="SMART" id="SM00387">
    <property type="entry name" value="HATPase_c"/>
    <property type="match status" value="1"/>
</dbReference>
<evidence type="ECO:0000256" key="3">
    <source>
        <dbReference type="ARBA" id="ARBA00022553"/>
    </source>
</evidence>
<dbReference type="STRING" id="273121.WS1981"/>
<dbReference type="SMART" id="SM00091">
    <property type="entry name" value="PAS"/>
    <property type="match status" value="2"/>
</dbReference>
<feature type="domain" description="Histidine kinase" evidence="10">
    <location>
        <begin position="422"/>
        <end position="643"/>
    </location>
</feature>
<name>Q7MQV4_WOLSU</name>
<evidence type="ECO:0000256" key="9">
    <source>
        <dbReference type="PROSITE-ProRule" id="PRU00169"/>
    </source>
</evidence>
<evidence type="ECO:0000259" key="13">
    <source>
        <dbReference type="PROSITE" id="PS50113"/>
    </source>
</evidence>
<dbReference type="InterPro" id="IPR000700">
    <property type="entry name" value="PAS-assoc_C"/>
</dbReference>
<dbReference type="InterPro" id="IPR003594">
    <property type="entry name" value="HATPase_dom"/>
</dbReference>
<dbReference type="SUPFAM" id="SSF47384">
    <property type="entry name" value="Homodimeric domain of signal transducing histidine kinase"/>
    <property type="match status" value="1"/>
</dbReference>
<sequence length="645" mass="73898">MFRVKGINILCMEDDPLVLSSVARHLRKRGYDTFEANSGSEAQRILKERPIDILIADIRMPDMGAFELISRVRAMGLRPKILILTAYEESDYFIEAIRSKVDGFILKPLNFAAMDMHVDALSNEVYHERELKEVSLQRDRVLDSIKEGVLCLNTKGQITYANSQALKLLGGSLEELYGKTPQHYFTLENTEGKGMGELLERVLCGESTLQEGSGTLYKKERFLAHVEFTLSPIIDKGRILGAVAALRDATLKHEKEKELKLLSLLVEQSPGNILLTDIDGKILYVNRGFEELTGFDREEVVGLTPRILKSQYHSMEFYQQMWKMVKEEGRVWIGEMKNHRKNGEDYWVYLTIYPIKDEKGSITHFAGIGKDITDKKAYEEYQRECEVKIESAVLAETAKNLERDRILFEKRRLEDMGNLLKDISHHWRQPLTAISILVQNLKEFEEHEGFDEEEFASTVEKVLSQVEVMSKSLDGFRNFFKSHEAPVCFRVKKIIEEISFMLLGEMQTHQITLEIHEESPLELCGPSAGFKQVLLSLIKNSVESIIKRREQKKIKGKISLHLRQEGEQSLIQIYDNGIGIKEEERAKLFDPYFSTKTEKHGRGMGLYIGRSILRQGFEGEICYESPKEGEEGAIFTIKIPADSPL</sequence>
<dbReference type="Pfam" id="PF08448">
    <property type="entry name" value="PAS_4"/>
    <property type="match status" value="1"/>
</dbReference>
<dbReference type="CDD" id="cd00130">
    <property type="entry name" value="PAS"/>
    <property type="match status" value="2"/>
</dbReference>
<dbReference type="eggNOG" id="COG4191">
    <property type="taxonomic scope" value="Bacteria"/>
</dbReference>
<dbReference type="eggNOG" id="COG3290">
    <property type="taxonomic scope" value="Bacteria"/>
</dbReference>
<dbReference type="AlphaFoldDB" id="Q7MQV4"/>
<dbReference type="PANTHER" id="PTHR43065">
    <property type="entry name" value="SENSOR HISTIDINE KINASE"/>
    <property type="match status" value="1"/>
</dbReference>
<dbReference type="SMART" id="SM00086">
    <property type="entry name" value="PAC"/>
    <property type="match status" value="2"/>
</dbReference>
<dbReference type="Gene3D" id="1.10.287.130">
    <property type="match status" value="1"/>
</dbReference>
<keyword evidence="6 14" id="KW-0418">Kinase</keyword>
<dbReference type="SUPFAM" id="SSF52172">
    <property type="entry name" value="CheY-like"/>
    <property type="match status" value="1"/>
</dbReference>
<dbReference type="Gene3D" id="3.40.50.2300">
    <property type="match status" value="1"/>
</dbReference>
<evidence type="ECO:0000313" key="14">
    <source>
        <dbReference type="EMBL" id="CAE10984.1"/>
    </source>
</evidence>
<dbReference type="Pfam" id="PF13426">
    <property type="entry name" value="PAS_9"/>
    <property type="match status" value="1"/>
</dbReference>
<dbReference type="InterPro" id="IPR005467">
    <property type="entry name" value="His_kinase_dom"/>
</dbReference>
<dbReference type="Proteomes" id="UP000000422">
    <property type="component" value="Chromosome"/>
</dbReference>
<dbReference type="Pfam" id="PF00512">
    <property type="entry name" value="HisKA"/>
    <property type="match status" value="1"/>
</dbReference>
<gene>
    <name evidence="14" type="ordered locus">WS1981</name>
</gene>
<evidence type="ECO:0000256" key="1">
    <source>
        <dbReference type="ARBA" id="ARBA00000085"/>
    </source>
</evidence>
<feature type="domain" description="Response regulatory" evidence="11">
    <location>
        <begin position="8"/>
        <end position="122"/>
    </location>
</feature>
<evidence type="ECO:0000259" key="10">
    <source>
        <dbReference type="PROSITE" id="PS50109"/>
    </source>
</evidence>
<organism evidence="15">
    <name type="scientific">Wolinella succinogenes (strain ATCC 29543 / DSM 1740 / CCUG 13145 / JCM 31913 / LMG 7466 / NCTC 11488 / FDC 602W)</name>
    <name type="common">Vibrio succinogenes</name>
    <dbReference type="NCBI Taxonomy" id="273121"/>
    <lineage>
        <taxon>Bacteria</taxon>
        <taxon>Pseudomonadati</taxon>
        <taxon>Campylobacterota</taxon>
        <taxon>Epsilonproteobacteria</taxon>
        <taxon>Campylobacterales</taxon>
        <taxon>Helicobacteraceae</taxon>
        <taxon>Wolinella</taxon>
    </lineage>
</organism>
<dbReference type="InterPro" id="IPR001610">
    <property type="entry name" value="PAC"/>
</dbReference>
<dbReference type="PRINTS" id="PR00344">
    <property type="entry name" value="BCTRLSENSOR"/>
</dbReference>
<dbReference type="Pfam" id="PF00072">
    <property type="entry name" value="Response_reg"/>
    <property type="match status" value="1"/>
</dbReference>
<protein>
    <recommendedName>
        <fullName evidence="2">histidine kinase</fullName>
        <ecNumber evidence="2">2.7.13.3</ecNumber>
    </recommendedName>
</protein>
<dbReference type="Gene3D" id="3.30.565.10">
    <property type="entry name" value="Histidine kinase-like ATPase, C-terminal domain"/>
    <property type="match status" value="1"/>
</dbReference>
<proteinExistence type="predicted"/>
<dbReference type="InterPro" id="IPR004358">
    <property type="entry name" value="Sig_transdc_His_kin-like_C"/>
</dbReference>
<dbReference type="KEGG" id="wsu:WS1981"/>
<keyword evidence="15" id="KW-1185">Reference proteome</keyword>
<dbReference type="HOGENOM" id="CLU_412031_0_0_7"/>
<reference evidence="14 15" key="1">
    <citation type="journal article" date="2003" name="Proc. Natl. Acad. Sci. U.S.A.">
        <title>Complete genome sequence and analysis of Wolinella succinogenes.</title>
        <authorList>
            <person name="Baar C."/>
            <person name="Eppinger M."/>
            <person name="Raddatz G."/>
            <person name="Simon JM."/>
            <person name="Lanz C."/>
            <person name="Klimmek O."/>
            <person name="Nandakumar R."/>
            <person name="Gross R."/>
            <person name="Rosinus A."/>
            <person name="Keller H."/>
            <person name="Jagtap P."/>
            <person name="Linke B."/>
            <person name="Meyer F."/>
            <person name="Lederer H."/>
            <person name="Schuster S.C."/>
        </authorList>
    </citation>
    <scope>NUCLEOTIDE SEQUENCE [LARGE SCALE GENOMIC DNA]</scope>
    <source>
        <strain evidence="15">ATCC 29543 / DSM 1740 / CCUG 13145 / JCM 31913 / LMG 7466 / NCTC 11488 / FDC 602W</strain>
    </source>
</reference>
<dbReference type="SUPFAM" id="SSF55785">
    <property type="entry name" value="PYP-like sensor domain (PAS domain)"/>
    <property type="match status" value="2"/>
</dbReference>
<dbReference type="Pfam" id="PF02518">
    <property type="entry name" value="HATPase_c"/>
    <property type="match status" value="1"/>
</dbReference>
<comment type="catalytic activity">
    <reaction evidence="1">
        <text>ATP + protein L-histidine = ADP + protein N-phospho-L-histidine.</text>
        <dbReference type="EC" id="2.7.13.3"/>
    </reaction>
</comment>
<dbReference type="EC" id="2.7.13.3" evidence="2"/>
<evidence type="ECO:0000256" key="7">
    <source>
        <dbReference type="ARBA" id="ARBA00022840"/>
    </source>
</evidence>
<evidence type="ECO:0000313" key="15">
    <source>
        <dbReference type="Proteomes" id="UP000000422"/>
    </source>
</evidence>
<dbReference type="PROSITE" id="PS50109">
    <property type="entry name" value="HIS_KIN"/>
    <property type="match status" value="1"/>
</dbReference>
<keyword evidence="8" id="KW-0902">Two-component regulatory system</keyword>
<keyword evidence="4" id="KW-0808">Transferase</keyword>
<keyword evidence="5" id="KW-0547">Nucleotide-binding</keyword>
<dbReference type="SMART" id="SM00388">
    <property type="entry name" value="HisKA"/>
    <property type="match status" value="1"/>
</dbReference>
<dbReference type="InterPro" id="IPR036097">
    <property type="entry name" value="HisK_dim/P_sf"/>
</dbReference>
<dbReference type="GO" id="GO:0000155">
    <property type="term" value="F:phosphorelay sensor kinase activity"/>
    <property type="evidence" value="ECO:0007669"/>
    <property type="project" value="InterPro"/>
</dbReference>
<feature type="domain" description="PAS" evidence="12">
    <location>
        <begin position="258"/>
        <end position="302"/>
    </location>
</feature>
<feature type="modified residue" description="4-aspartylphosphate" evidence="9">
    <location>
        <position position="57"/>
    </location>
</feature>
<dbReference type="InterPro" id="IPR000014">
    <property type="entry name" value="PAS"/>
</dbReference>
<dbReference type="InterPro" id="IPR001789">
    <property type="entry name" value="Sig_transdc_resp-reg_receiver"/>
</dbReference>